<accession>G8C2Q5</accession>
<dbReference type="PATRIC" id="fig|1116213.3.peg.92"/>
<dbReference type="AlphaFoldDB" id="G8C2Q5"/>
<dbReference type="HOGENOM" id="CLU_1259529_0_0_14"/>
<gene>
    <name evidence="1" type="ORF">MHM_00850</name>
</gene>
<name>G8C2Q5_9MOLU</name>
<proteinExistence type="predicted"/>
<reference evidence="1" key="2">
    <citation type="submission" date="2011-11" db="EMBL/GenBank/DDBJ databases">
        <authorList>
            <person name="Barker E."/>
        </authorList>
    </citation>
    <scope>NUCLEOTIDE SEQUENCE</scope>
    <source>
        <strain evidence="1">Birmingham 1</strain>
    </source>
</reference>
<dbReference type="KEGG" id="mhb:MHM_00850"/>
<evidence type="ECO:0000313" key="1">
    <source>
        <dbReference type="EMBL" id="CCE66603.1"/>
    </source>
</evidence>
<protein>
    <submittedName>
        <fullName evidence="1">Uncharacterized protein</fullName>
    </submittedName>
</protein>
<dbReference type="RefSeq" id="WP_015511468.1">
    <property type="nucleotide sequence ID" value="NC_021007.1"/>
</dbReference>
<reference evidence="1" key="1">
    <citation type="submission" date="2011-11" db="EMBL/GenBank/DDBJ databases">
        <title>Complete genome sequence of Candidatus Mycoplasma haemominutum.</title>
        <authorList>
            <person name="Barker E.N."/>
            <person name="Darby A.C."/>
            <person name="Helps C.R."/>
            <person name="Peters I.R."/>
            <person name="Hughes M.A."/>
            <person name="Radford A.D."/>
            <person name="Novacco M."/>
            <person name="Boretti F."/>
            <person name="Hofmann-Lehmann R."/>
            <person name="Tasker S."/>
        </authorList>
    </citation>
    <scope>NUCLEOTIDE SEQUENCE</scope>
    <source>
        <strain evidence="1">Birmingham 1</strain>
    </source>
</reference>
<organism evidence="1">
    <name type="scientific">Candidatus Mycoplasma haematominutum 'Birmingham 1'</name>
    <dbReference type="NCBI Taxonomy" id="1116213"/>
    <lineage>
        <taxon>Bacteria</taxon>
        <taxon>Bacillati</taxon>
        <taxon>Mycoplasmatota</taxon>
        <taxon>Mollicutes</taxon>
        <taxon>Mycoplasmataceae</taxon>
        <taxon>Mycoplasma</taxon>
    </lineage>
</organism>
<sequence length="219" mass="24541">MAITSLIKPMVGLAGATSSICAISIPATLYSYNADSAVKNNLNVQATEINGASPTELSLTSVSEDHSSNDYIWTTFEELWTKIREKIESKNTGISLKLTWENTLKTALQANENKGNSWNIEAENWKECTSTVPAKIFCGYLELKNKLDDTYKLQLIYNNLSNTNPAWELKTVKQPQQKESVFSYDGQVWSKRNNFDFGLLTTFGNSSESEWDKVNSLTI</sequence>
<dbReference type="EMBL" id="HE613254">
    <property type="protein sequence ID" value="CCE66603.1"/>
    <property type="molecule type" value="Genomic_DNA"/>
</dbReference>